<keyword evidence="2" id="KW-1185">Reference proteome</keyword>
<sequence length="46" mass="5394">MRFAAGFVAKVFATPLPQVLAMKISDFDRWYETARDVWEATRPKFE</sequence>
<dbReference type="RefSeq" id="WP_212701439.1">
    <property type="nucleotide sequence ID" value="NZ_JADMKU010000010.1"/>
</dbReference>
<proteinExistence type="predicted"/>
<dbReference type="Proteomes" id="UP001195941">
    <property type="component" value="Unassembled WGS sequence"/>
</dbReference>
<accession>A0ABS5HSH2</accession>
<comment type="caution">
    <text evidence="1">The sequence shown here is derived from an EMBL/GenBank/DDBJ whole genome shotgun (WGS) entry which is preliminary data.</text>
</comment>
<name>A0ABS5HSH2_9RHOB</name>
<organism evidence="1 2">
    <name type="scientific">Thalassovita aquimarina</name>
    <dbReference type="NCBI Taxonomy" id="2785917"/>
    <lineage>
        <taxon>Bacteria</taxon>
        <taxon>Pseudomonadati</taxon>
        <taxon>Pseudomonadota</taxon>
        <taxon>Alphaproteobacteria</taxon>
        <taxon>Rhodobacterales</taxon>
        <taxon>Roseobacteraceae</taxon>
        <taxon>Thalassovita</taxon>
    </lineage>
</organism>
<reference evidence="1 2" key="1">
    <citation type="journal article" date="2021" name="Arch. Microbiol.">
        <title>Thalassobius aquimarinus sp. nov., isolated from the Sea of Japan seashore.</title>
        <authorList>
            <person name="Kurilenko V.V."/>
            <person name="Romanenko L.A."/>
            <person name="Chernysheva N.Y."/>
            <person name="Velansky P.V."/>
            <person name="Tekutyeva L.A."/>
            <person name="Isaeva M.P."/>
            <person name="Mikhailov V.V."/>
        </authorList>
    </citation>
    <scope>NUCLEOTIDE SEQUENCE [LARGE SCALE GENOMIC DNA]</scope>
    <source>
        <strain evidence="1 2">KMM 8518</strain>
    </source>
</reference>
<evidence type="ECO:0000313" key="1">
    <source>
        <dbReference type="EMBL" id="MBR9651924.1"/>
    </source>
</evidence>
<dbReference type="EMBL" id="JADMKU010000010">
    <property type="protein sequence ID" value="MBR9651924.1"/>
    <property type="molecule type" value="Genomic_DNA"/>
</dbReference>
<protein>
    <submittedName>
        <fullName evidence="1">Uncharacterized protein</fullName>
    </submittedName>
</protein>
<evidence type="ECO:0000313" key="2">
    <source>
        <dbReference type="Proteomes" id="UP001195941"/>
    </source>
</evidence>
<gene>
    <name evidence="1" type="ORF">IT775_12410</name>
</gene>